<dbReference type="AlphaFoldDB" id="A0A5C4XFT7"/>
<dbReference type="InterPro" id="IPR001623">
    <property type="entry name" value="DnaJ_domain"/>
</dbReference>
<evidence type="ECO:0000313" key="2">
    <source>
        <dbReference type="EMBL" id="TNM62363.1"/>
    </source>
</evidence>
<keyword evidence="3" id="KW-1185">Reference proteome</keyword>
<dbReference type="CDD" id="cd06257">
    <property type="entry name" value="DnaJ"/>
    <property type="match status" value="1"/>
</dbReference>
<dbReference type="EMBL" id="VDMN01000004">
    <property type="protein sequence ID" value="TNM62363.1"/>
    <property type="molecule type" value="Genomic_DNA"/>
</dbReference>
<dbReference type="InterPro" id="IPR036869">
    <property type="entry name" value="J_dom_sf"/>
</dbReference>
<dbReference type="SUPFAM" id="SSF158682">
    <property type="entry name" value="TerB-like"/>
    <property type="match status" value="1"/>
</dbReference>
<dbReference type="Gene3D" id="1.10.3680.10">
    <property type="entry name" value="TerB-like"/>
    <property type="match status" value="1"/>
</dbReference>
<evidence type="ECO:0000313" key="3">
    <source>
        <dbReference type="Proteomes" id="UP000311605"/>
    </source>
</evidence>
<dbReference type="Pfam" id="PF00226">
    <property type="entry name" value="DnaJ"/>
    <property type="match status" value="1"/>
</dbReference>
<comment type="caution">
    <text evidence="2">The sequence shown here is derived from an EMBL/GenBank/DDBJ whole genome shotgun (WGS) entry which is preliminary data.</text>
</comment>
<name>A0A5C4XFT7_9HYPH</name>
<gene>
    <name evidence="2" type="ORF">FHP24_19510</name>
</gene>
<dbReference type="InterPro" id="IPR007791">
    <property type="entry name" value="DjlA_N"/>
</dbReference>
<sequence length="246" mass="27190">MFDFSCLQISSLLERLVSAIGDAAGSALGRVVEAIRTLFEGDPETRRQVSFSVAIIALSAKMAKADGIVTEAEVRAFQQIFDFPDEEARNVARLYNLARQDVAGYEAYATKLSGLCSSGAVENCPMLESVVDGLFHIAKADGLVHEKELLFLGRIAEIFRITDDHFRRIMARHVHLDGRDPYLVLGVSPEDDFAAIRKQYRLLVSEHHPDRLIARGVPATLHAAAHERMAALNAAYEAIEKERRAA</sequence>
<dbReference type="PRINTS" id="PR00625">
    <property type="entry name" value="JDOMAIN"/>
</dbReference>
<dbReference type="Proteomes" id="UP000311605">
    <property type="component" value="Unassembled WGS sequence"/>
</dbReference>
<accession>A0A5C4XFT7</accession>
<dbReference type="OrthoDB" id="9782583at2"/>
<proteinExistence type="predicted"/>
<feature type="domain" description="J" evidence="1">
    <location>
        <begin position="180"/>
        <end position="244"/>
    </location>
</feature>
<evidence type="ECO:0000259" key="1">
    <source>
        <dbReference type="PROSITE" id="PS50076"/>
    </source>
</evidence>
<dbReference type="PROSITE" id="PS50076">
    <property type="entry name" value="DNAJ_2"/>
    <property type="match status" value="1"/>
</dbReference>
<dbReference type="SUPFAM" id="SSF46565">
    <property type="entry name" value="Chaperone J-domain"/>
    <property type="match status" value="1"/>
</dbReference>
<dbReference type="Pfam" id="PF05099">
    <property type="entry name" value="TerB"/>
    <property type="match status" value="1"/>
</dbReference>
<dbReference type="InterPro" id="IPR029024">
    <property type="entry name" value="TerB-like"/>
</dbReference>
<organism evidence="2 3">
    <name type="scientific">Aliirhizobium smilacinae</name>
    <dbReference type="NCBI Taxonomy" id="1395944"/>
    <lineage>
        <taxon>Bacteria</taxon>
        <taxon>Pseudomonadati</taxon>
        <taxon>Pseudomonadota</taxon>
        <taxon>Alphaproteobacteria</taxon>
        <taxon>Hyphomicrobiales</taxon>
        <taxon>Rhizobiaceae</taxon>
        <taxon>Aliirhizobium</taxon>
    </lineage>
</organism>
<dbReference type="SMART" id="SM00271">
    <property type="entry name" value="DnaJ"/>
    <property type="match status" value="1"/>
</dbReference>
<dbReference type="CDD" id="cd07316">
    <property type="entry name" value="terB_like_DjlA"/>
    <property type="match status" value="1"/>
</dbReference>
<protein>
    <submittedName>
        <fullName evidence="2">DnaJ family molecular chaperone</fullName>
    </submittedName>
</protein>
<dbReference type="Gene3D" id="1.10.287.110">
    <property type="entry name" value="DnaJ domain"/>
    <property type="match status" value="1"/>
</dbReference>
<reference evidence="2 3" key="1">
    <citation type="submission" date="2019-06" db="EMBL/GenBank/DDBJ databases">
        <title>The draft genome of Rhizobium smilacinae PTYR-5.</title>
        <authorList>
            <person name="Liu L."/>
            <person name="Li L."/>
            <person name="Zhang X."/>
        </authorList>
    </citation>
    <scope>NUCLEOTIDE SEQUENCE [LARGE SCALE GENOMIC DNA]</scope>
    <source>
        <strain evidence="2 3">PTYR-5</strain>
    </source>
</reference>